<feature type="domain" description="Glycosyltransferase 2-like" evidence="2">
    <location>
        <begin position="6"/>
        <end position="158"/>
    </location>
</feature>
<dbReference type="PANTHER" id="PTHR43630:SF2">
    <property type="entry name" value="GLYCOSYLTRANSFERASE"/>
    <property type="match status" value="1"/>
</dbReference>
<reference evidence="3" key="1">
    <citation type="submission" date="2020-10" db="EMBL/GenBank/DDBJ databases">
        <authorList>
            <person name="Gilroy R."/>
        </authorList>
    </citation>
    <scope>NUCLEOTIDE SEQUENCE</scope>
    <source>
        <strain evidence="3">CHK186-9395</strain>
    </source>
</reference>
<dbReference type="AlphaFoldDB" id="A0A9D1NE86"/>
<evidence type="ECO:0000313" key="4">
    <source>
        <dbReference type="Proteomes" id="UP000886861"/>
    </source>
</evidence>
<dbReference type="SUPFAM" id="SSF53448">
    <property type="entry name" value="Nucleotide-diphospho-sugar transferases"/>
    <property type="match status" value="1"/>
</dbReference>
<dbReference type="InterPro" id="IPR001173">
    <property type="entry name" value="Glyco_trans_2-like"/>
</dbReference>
<evidence type="ECO:0000313" key="3">
    <source>
        <dbReference type="EMBL" id="HIV01513.1"/>
    </source>
</evidence>
<dbReference type="InterPro" id="IPR029044">
    <property type="entry name" value="Nucleotide-diphossugar_trans"/>
</dbReference>
<dbReference type="PANTHER" id="PTHR43630">
    <property type="entry name" value="POLY-BETA-1,6-N-ACETYL-D-GLUCOSAMINE SYNTHASE"/>
    <property type="match status" value="1"/>
</dbReference>
<dbReference type="EMBL" id="DVOJ01000011">
    <property type="protein sequence ID" value="HIV01513.1"/>
    <property type="molecule type" value="Genomic_DNA"/>
</dbReference>
<keyword evidence="1" id="KW-0812">Transmembrane</keyword>
<dbReference type="Gene3D" id="3.90.550.10">
    <property type="entry name" value="Spore Coat Polysaccharide Biosynthesis Protein SpsA, Chain A"/>
    <property type="match status" value="1"/>
</dbReference>
<accession>A0A9D1NE86</accession>
<feature type="transmembrane region" description="Helical" evidence="1">
    <location>
        <begin position="250"/>
        <end position="271"/>
    </location>
</feature>
<evidence type="ECO:0000256" key="1">
    <source>
        <dbReference type="SAM" id="Phobius"/>
    </source>
</evidence>
<organism evidence="3 4">
    <name type="scientific">Candidatus Caccopulliclostridium gallistercoris</name>
    <dbReference type="NCBI Taxonomy" id="2840719"/>
    <lineage>
        <taxon>Bacteria</taxon>
        <taxon>Bacillati</taxon>
        <taxon>Bacillota</taxon>
        <taxon>Clostridia</taxon>
        <taxon>Candidatus Caccopulliclostridium</taxon>
    </lineage>
</organism>
<dbReference type="Proteomes" id="UP000886861">
    <property type="component" value="Unassembled WGS sequence"/>
</dbReference>
<keyword evidence="1" id="KW-0472">Membrane</keyword>
<comment type="caution">
    <text evidence="3">The sequence shown here is derived from an EMBL/GenBank/DDBJ whole genome shotgun (WGS) entry which is preliminary data.</text>
</comment>
<protein>
    <submittedName>
        <fullName evidence="3">Glycosyltransferase family 2 protein</fullName>
    </submittedName>
</protein>
<evidence type="ECO:0000259" key="2">
    <source>
        <dbReference type="Pfam" id="PF00535"/>
    </source>
</evidence>
<gene>
    <name evidence="3" type="ORF">IAA62_03055</name>
</gene>
<name>A0A9D1NE86_9FIRM</name>
<proteinExistence type="predicted"/>
<sequence>MKDIVSIILTAKDIEGFIARCLMSLVNQTYKNLEIVVVDDGSSDKTLEIINSFMTKDKRIKLYCSNSSNKQIARNMGLKNASGDYVYVIDGDDELPLNAVEEFLKTLKEKDVDAVFGSVLQIFPDKIRKERYSPKEGYYFTKDKQNMIDFLAFINSGEFVSKMLVKKEKIDCTFQENILLWDNNLFILRVLKNIEKFYCKDILVYYYYYRQRSNSSMVTLLNENMFLQTKLACPYYLEIAKELFPNDKEMWFYICSIIFIVLSAYIRLAILENKYLDIIEKEINDDFLIKIINYFKPKNNIQNELKNAFLTKNINKIIEIIKNYDKNLEINALPFGFHKSIEFQDMINSSKK</sequence>
<keyword evidence="1" id="KW-1133">Transmembrane helix</keyword>
<reference evidence="3" key="2">
    <citation type="journal article" date="2021" name="PeerJ">
        <title>Extensive microbial diversity within the chicken gut microbiome revealed by metagenomics and culture.</title>
        <authorList>
            <person name="Gilroy R."/>
            <person name="Ravi A."/>
            <person name="Getino M."/>
            <person name="Pursley I."/>
            <person name="Horton D.L."/>
            <person name="Alikhan N.F."/>
            <person name="Baker D."/>
            <person name="Gharbi K."/>
            <person name="Hall N."/>
            <person name="Watson M."/>
            <person name="Adriaenssens E.M."/>
            <person name="Foster-Nyarko E."/>
            <person name="Jarju S."/>
            <person name="Secka A."/>
            <person name="Antonio M."/>
            <person name="Oren A."/>
            <person name="Chaudhuri R.R."/>
            <person name="La Ragione R."/>
            <person name="Hildebrand F."/>
            <person name="Pallen M.J."/>
        </authorList>
    </citation>
    <scope>NUCLEOTIDE SEQUENCE</scope>
    <source>
        <strain evidence="3">CHK186-9395</strain>
    </source>
</reference>
<dbReference type="CDD" id="cd00761">
    <property type="entry name" value="Glyco_tranf_GTA_type"/>
    <property type="match status" value="1"/>
</dbReference>
<dbReference type="Pfam" id="PF00535">
    <property type="entry name" value="Glycos_transf_2"/>
    <property type="match status" value="1"/>
</dbReference>